<dbReference type="CDD" id="cd02020">
    <property type="entry name" value="CMPK"/>
    <property type="match status" value="1"/>
</dbReference>
<feature type="binding site" evidence="8">
    <location>
        <begin position="7"/>
        <end position="15"/>
    </location>
    <ligand>
        <name>ATP</name>
        <dbReference type="ChEBI" id="CHEBI:30616"/>
    </ligand>
</feature>
<dbReference type="GO" id="GO:0006220">
    <property type="term" value="P:pyrimidine nucleotide metabolic process"/>
    <property type="evidence" value="ECO:0007669"/>
    <property type="project" value="UniProtKB-UniRule"/>
</dbReference>
<dbReference type="EMBL" id="QKQS01000023">
    <property type="protein sequence ID" value="PZA10674.1"/>
    <property type="molecule type" value="Genomic_DNA"/>
</dbReference>
<feature type="domain" description="Cytidylate kinase" evidence="9">
    <location>
        <begin position="3"/>
        <end position="201"/>
    </location>
</feature>
<comment type="catalytic activity">
    <reaction evidence="6 8">
        <text>dCMP + ATP = dCDP + ADP</text>
        <dbReference type="Rhea" id="RHEA:25094"/>
        <dbReference type="ChEBI" id="CHEBI:30616"/>
        <dbReference type="ChEBI" id="CHEBI:57566"/>
        <dbReference type="ChEBI" id="CHEBI:58593"/>
        <dbReference type="ChEBI" id="CHEBI:456216"/>
        <dbReference type="EC" id="2.7.4.25"/>
    </reaction>
</comment>
<dbReference type="OrthoDB" id="9807434at2"/>
<protein>
    <recommendedName>
        <fullName evidence="8">Cytidylate kinase</fullName>
        <shortName evidence="8">CK</shortName>
        <ecNumber evidence="8">2.7.4.25</ecNumber>
    </recommendedName>
    <alternativeName>
        <fullName evidence="8">Cytidine monophosphate kinase</fullName>
        <shortName evidence="8">CMP kinase</shortName>
    </alternativeName>
</protein>
<dbReference type="GO" id="GO:0005737">
    <property type="term" value="C:cytoplasm"/>
    <property type="evidence" value="ECO:0007669"/>
    <property type="project" value="UniProtKB-SubCell"/>
</dbReference>
<dbReference type="GO" id="GO:0036430">
    <property type="term" value="F:CMP kinase activity"/>
    <property type="evidence" value="ECO:0007669"/>
    <property type="project" value="RHEA"/>
</dbReference>
<dbReference type="Proteomes" id="UP000248134">
    <property type="component" value="Unassembled WGS sequence"/>
</dbReference>
<name>A0A323UD77_RHOPL</name>
<evidence type="ECO:0000256" key="4">
    <source>
        <dbReference type="ARBA" id="ARBA00022777"/>
    </source>
</evidence>
<dbReference type="RefSeq" id="WP_110786770.1">
    <property type="nucleotide sequence ID" value="NZ_QKQS01000023.1"/>
</dbReference>
<evidence type="ECO:0000313" key="11">
    <source>
        <dbReference type="Proteomes" id="UP000248134"/>
    </source>
</evidence>
<evidence type="ECO:0000256" key="2">
    <source>
        <dbReference type="ARBA" id="ARBA00022679"/>
    </source>
</evidence>
<comment type="subcellular location">
    <subcellularLocation>
        <location evidence="8">Cytoplasm</location>
    </subcellularLocation>
</comment>
<keyword evidence="3 8" id="KW-0547">Nucleotide-binding</keyword>
<dbReference type="InterPro" id="IPR027417">
    <property type="entry name" value="P-loop_NTPase"/>
</dbReference>
<evidence type="ECO:0000256" key="1">
    <source>
        <dbReference type="ARBA" id="ARBA00009427"/>
    </source>
</evidence>
<evidence type="ECO:0000256" key="5">
    <source>
        <dbReference type="ARBA" id="ARBA00022840"/>
    </source>
</evidence>
<accession>A0A323UD77</accession>
<sequence length="212" mass="22537">MIIAIDGPAASGKGTLAKRLAAHYGLRHLDTGVIYRAVAKAMLDAGTDLTDEARAADVARTLDPARFDDPALKSHTVGEAASVVSAHPQVRAALVEFQQSFAATPPGAVLDGRDIGTVICPDAEVKIFVVASAEVRAHRRFLEAQSRGEPADEAMILADILKRDERDKNRSAAPLKQAPDAVLLDNSYLDIEGGVRAAIDIVEAVRAGRRRV</sequence>
<proteinExistence type="inferred from homology"/>
<dbReference type="AlphaFoldDB" id="A0A323UD77"/>
<evidence type="ECO:0000256" key="8">
    <source>
        <dbReference type="HAMAP-Rule" id="MF_00238"/>
    </source>
</evidence>
<dbReference type="Gene3D" id="3.40.50.300">
    <property type="entry name" value="P-loop containing nucleotide triphosphate hydrolases"/>
    <property type="match status" value="1"/>
</dbReference>
<keyword evidence="4 8" id="KW-0418">Kinase</keyword>
<dbReference type="Pfam" id="PF02224">
    <property type="entry name" value="Cytidylate_kin"/>
    <property type="match status" value="1"/>
</dbReference>
<evidence type="ECO:0000256" key="7">
    <source>
        <dbReference type="ARBA" id="ARBA00048478"/>
    </source>
</evidence>
<gene>
    <name evidence="8" type="primary">cmk</name>
    <name evidence="10" type="ORF">DNX69_15075</name>
</gene>
<dbReference type="SUPFAM" id="SSF52540">
    <property type="entry name" value="P-loop containing nucleoside triphosphate hydrolases"/>
    <property type="match status" value="1"/>
</dbReference>
<comment type="similarity">
    <text evidence="1 8">Belongs to the cytidylate kinase family. Type 1 subfamily.</text>
</comment>
<dbReference type="GO" id="GO:0005524">
    <property type="term" value="F:ATP binding"/>
    <property type="evidence" value="ECO:0007669"/>
    <property type="project" value="UniProtKB-UniRule"/>
</dbReference>
<organism evidence="10 11">
    <name type="scientific">Rhodopseudomonas palustris</name>
    <dbReference type="NCBI Taxonomy" id="1076"/>
    <lineage>
        <taxon>Bacteria</taxon>
        <taxon>Pseudomonadati</taxon>
        <taxon>Pseudomonadota</taxon>
        <taxon>Alphaproteobacteria</taxon>
        <taxon>Hyphomicrobiales</taxon>
        <taxon>Nitrobacteraceae</taxon>
        <taxon>Rhodopseudomonas</taxon>
    </lineage>
</organism>
<evidence type="ECO:0000313" key="10">
    <source>
        <dbReference type="EMBL" id="PZA10674.1"/>
    </source>
</evidence>
<keyword evidence="5 8" id="KW-0067">ATP-binding</keyword>
<keyword evidence="8" id="KW-0963">Cytoplasm</keyword>
<keyword evidence="2 8" id="KW-0808">Transferase</keyword>
<comment type="caution">
    <text evidence="10">The sequence shown here is derived from an EMBL/GenBank/DDBJ whole genome shotgun (WGS) entry which is preliminary data.</text>
</comment>
<comment type="catalytic activity">
    <reaction evidence="7 8">
        <text>CMP + ATP = CDP + ADP</text>
        <dbReference type="Rhea" id="RHEA:11600"/>
        <dbReference type="ChEBI" id="CHEBI:30616"/>
        <dbReference type="ChEBI" id="CHEBI:58069"/>
        <dbReference type="ChEBI" id="CHEBI:60377"/>
        <dbReference type="ChEBI" id="CHEBI:456216"/>
        <dbReference type="EC" id="2.7.4.25"/>
    </reaction>
</comment>
<dbReference type="InterPro" id="IPR011994">
    <property type="entry name" value="Cytidylate_kinase_dom"/>
</dbReference>
<dbReference type="HAMAP" id="MF_00238">
    <property type="entry name" value="Cytidyl_kinase_type1"/>
    <property type="match status" value="1"/>
</dbReference>
<evidence type="ECO:0000259" key="9">
    <source>
        <dbReference type="Pfam" id="PF02224"/>
    </source>
</evidence>
<dbReference type="InterPro" id="IPR003136">
    <property type="entry name" value="Cytidylate_kin"/>
</dbReference>
<dbReference type="EC" id="2.7.4.25" evidence="8"/>
<evidence type="ECO:0000256" key="3">
    <source>
        <dbReference type="ARBA" id="ARBA00022741"/>
    </source>
</evidence>
<dbReference type="NCBIfam" id="TIGR00017">
    <property type="entry name" value="cmk"/>
    <property type="match status" value="1"/>
</dbReference>
<dbReference type="GO" id="GO:0036431">
    <property type="term" value="F:dCMP kinase activity"/>
    <property type="evidence" value="ECO:0007669"/>
    <property type="project" value="InterPro"/>
</dbReference>
<evidence type="ECO:0000256" key="6">
    <source>
        <dbReference type="ARBA" id="ARBA00047615"/>
    </source>
</evidence>
<reference evidence="10 11" key="1">
    <citation type="submission" date="2018-06" db="EMBL/GenBank/DDBJ databases">
        <title>Draft Whole-Genome Sequence of the purple photosynthetic bacterium Rhodospeudomonas palustris XCP.</title>
        <authorList>
            <person name="Rayyan A."/>
            <person name="Meyer T.E."/>
            <person name="Kyndt J.A."/>
        </authorList>
    </citation>
    <scope>NUCLEOTIDE SEQUENCE [LARGE SCALE GENOMIC DNA]</scope>
    <source>
        <strain evidence="10 11">XCP</strain>
    </source>
</reference>